<gene>
    <name evidence="2" type="primary">ORF49477</name>
</gene>
<proteinExistence type="predicted"/>
<feature type="region of interest" description="Disordered" evidence="1">
    <location>
        <begin position="1"/>
        <end position="51"/>
    </location>
</feature>
<dbReference type="EMBL" id="HACG01016920">
    <property type="protein sequence ID" value="CEK63785.1"/>
    <property type="molecule type" value="Transcribed_RNA"/>
</dbReference>
<accession>A0A0B6Z7S7</accession>
<feature type="compositionally biased region" description="Basic and acidic residues" evidence="1">
    <location>
        <begin position="1"/>
        <end position="32"/>
    </location>
</feature>
<dbReference type="AlphaFoldDB" id="A0A0B6Z7S7"/>
<name>A0A0B6Z7S7_9EUPU</name>
<protein>
    <submittedName>
        <fullName evidence="2">Uncharacterized protein</fullName>
    </submittedName>
</protein>
<organism evidence="2">
    <name type="scientific">Arion vulgaris</name>
    <dbReference type="NCBI Taxonomy" id="1028688"/>
    <lineage>
        <taxon>Eukaryota</taxon>
        <taxon>Metazoa</taxon>
        <taxon>Spiralia</taxon>
        <taxon>Lophotrochozoa</taxon>
        <taxon>Mollusca</taxon>
        <taxon>Gastropoda</taxon>
        <taxon>Heterobranchia</taxon>
        <taxon>Euthyneura</taxon>
        <taxon>Panpulmonata</taxon>
        <taxon>Eupulmonata</taxon>
        <taxon>Stylommatophora</taxon>
        <taxon>Helicina</taxon>
        <taxon>Arionoidea</taxon>
        <taxon>Arionidae</taxon>
        <taxon>Arion</taxon>
    </lineage>
</organism>
<sequence length="136" mass="15693">MPSKPFYREELKGNEQKEDQDTSGRETSRDGHIAAWHSATQRQDPGSVGSLLQPVFDAETTNDDVRPLMLGTSIEVIQLYQNQLLQERSTGNIHRSYPFIPNLKYLYASKWDLLNYIHFFTVRTKCNPPILSCYNL</sequence>
<evidence type="ECO:0000313" key="2">
    <source>
        <dbReference type="EMBL" id="CEK63785.1"/>
    </source>
</evidence>
<reference evidence="2" key="1">
    <citation type="submission" date="2014-12" db="EMBL/GenBank/DDBJ databases">
        <title>Insight into the proteome of Arion vulgaris.</title>
        <authorList>
            <person name="Aradska J."/>
            <person name="Bulat T."/>
            <person name="Smidak R."/>
            <person name="Sarate P."/>
            <person name="Gangsoo J."/>
            <person name="Sialana F."/>
            <person name="Bilban M."/>
            <person name="Lubec G."/>
        </authorList>
    </citation>
    <scope>NUCLEOTIDE SEQUENCE</scope>
    <source>
        <tissue evidence="2">Skin</tissue>
    </source>
</reference>
<evidence type="ECO:0000256" key="1">
    <source>
        <dbReference type="SAM" id="MobiDB-lite"/>
    </source>
</evidence>